<reference evidence="3" key="1">
    <citation type="submission" date="2013-10" db="EMBL/GenBank/DDBJ databases">
        <title>Genome sequencing of Onchocerca volvulus.</title>
        <authorList>
            <person name="Cotton J."/>
            <person name="Tsai J."/>
            <person name="Stanley E."/>
            <person name="Tracey A."/>
            <person name="Holroyd N."/>
            <person name="Lustigman S."/>
            <person name="Berriman M."/>
        </authorList>
    </citation>
    <scope>NUCLEOTIDE SEQUENCE</scope>
</reference>
<organism evidence="2 3">
    <name type="scientific">Onchocerca volvulus</name>
    <dbReference type="NCBI Taxonomy" id="6282"/>
    <lineage>
        <taxon>Eukaryota</taxon>
        <taxon>Metazoa</taxon>
        <taxon>Ecdysozoa</taxon>
        <taxon>Nematoda</taxon>
        <taxon>Chromadorea</taxon>
        <taxon>Rhabditida</taxon>
        <taxon>Spirurina</taxon>
        <taxon>Spiruromorpha</taxon>
        <taxon>Filarioidea</taxon>
        <taxon>Onchocercidae</taxon>
        <taxon>Onchocerca</taxon>
    </lineage>
</organism>
<sequence>MEKDPSLFNVKESLLVRFFLTGSFLIFDLMMAKMSCQRLNSSEINIARLISFVSKVMNFNIHNERTNKQSSPKTIWRFSVTKF</sequence>
<keyword evidence="1" id="KW-0812">Transmembrane</keyword>
<keyword evidence="1" id="KW-0472">Membrane</keyword>
<accession>A0A8R1Y8A3</accession>
<dbReference type="EnsemblMetazoa" id="OVOC8819.1">
    <property type="protein sequence ID" value="OVOC8819.1"/>
    <property type="gene ID" value="WBGene00245628"/>
</dbReference>
<evidence type="ECO:0000256" key="1">
    <source>
        <dbReference type="SAM" id="Phobius"/>
    </source>
</evidence>
<dbReference type="EMBL" id="CMVM020000250">
    <property type="status" value="NOT_ANNOTATED_CDS"/>
    <property type="molecule type" value="Genomic_DNA"/>
</dbReference>
<feature type="transmembrane region" description="Helical" evidence="1">
    <location>
        <begin position="14"/>
        <end position="32"/>
    </location>
</feature>
<evidence type="ECO:0000313" key="2">
    <source>
        <dbReference type="EnsemblMetazoa" id="OVOC8819.1"/>
    </source>
</evidence>
<keyword evidence="3" id="KW-1185">Reference proteome</keyword>
<proteinExistence type="predicted"/>
<reference evidence="2" key="2">
    <citation type="submission" date="2022-06" db="UniProtKB">
        <authorList>
            <consortium name="EnsemblMetazoa"/>
        </authorList>
    </citation>
    <scope>IDENTIFICATION</scope>
</reference>
<dbReference type="AlphaFoldDB" id="A0A8R1Y8A3"/>
<dbReference type="Proteomes" id="UP000024404">
    <property type="component" value="Unassembled WGS sequence"/>
</dbReference>
<keyword evidence="1" id="KW-1133">Transmembrane helix</keyword>
<name>A0A8R1Y8A3_ONCVO</name>
<evidence type="ECO:0000313" key="3">
    <source>
        <dbReference type="Proteomes" id="UP000024404"/>
    </source>
</evidence>
<protein>
    <submittedName>
        <fullName evidence="2">Uncharacterized protein</fullName>
    </submittedName>
</protein>